<dbReference type="RefSeq" id="WP_053253063.1">
    <property type="nucleotide sequence ID" value="NZ_LGAP01000047.1"/>
</dbReference>
<dbReference type="Proteomes" id="UP000037425">
    <property type="component" value="Unassembled WGS sequence"/>
</dbReference>
<proteinExistence type="predicted"/>
<dbReference type="EMBL" id="LGAP01000047">
    <property type="protein sequence ID" value="KOF12861.1"/>
    <property type="molecule type" value="Genomic_DNA"/>
</dbReference>
<organism evidence="1 2">
    <name type="scientific">Ensifer adhaerens</name>
    <name type="common">Sinorhizobium morelense</name>
    <dbReference type="NCBI Taxonomy" id="106592"/>
    <lineage>
        <taxon>Bacteria</taxon>
        <taxon>Pseudomonadati</taxon>
        <taxon>Pseudomonadota</taxon>
        <taxon>Alphaproteobacteria</taxon>
        <taxon>Hyphomicrobiales</taxon>
        <taxon>Rhizobiaceae</taxon>
        <taxon>Sinorhizobium/Ensifer group</taxon>
        <taxon>Ensifer</taxon>
    </lineage>
</organism>
<protein>
    <submittedName>
        <fullName evidence="1">Uncharacterized protein</fullName>
    </submittedName>
</protein>
<accession>A0A0L8BDU3</accession>
<name>A0A0L8BDU3_ENSAD</name>
<dbReference type="OrthoDB" id="6637277at2"/>
<dbReference type="AlphaFoldDB" id="A0A0L8BDU3"/>
<comment type="caution">
    <text evidence="1">The sequence shown here is derived from an EMBL/GenBank/DDBJ whole genome shotgun (WGS) entry which is preliminary data.</text>
</comment>
<evidence type="ECO:0000313" key="2">
    <source>
        <dbReference type="Proteomes" id="UP000037425"/>
    </source>
</evidence>
<dbReference type="PATRIC" id="fig|106592.7.peg.6118"/>
<sequence length="103" mass="11102">MKGYSATSSKDYAFITNGFSWPLTLCFIGDGGVASGTDVRLLKFGNSTLAGHGGNEWGNEVFVVYQIDRQHKKVLFTLSRIGTKTISPNVVVAFVGDAVRALQ</sequence>
<evidence type="ECO:0000313" key="1">
    <source>
        <dbReference type="EMBL" id="KOF12861.1"/>
    </source>
</evidence>
<gene>
    <name evidence="1" type="ORF">AC244_33170</name>
</gene>
<reference evidence="2" key="1">
    <citation type="submission" date="2015-07" db="EMBL/GenBank/DDBJ databases">
        <title>Whole genome sequence of an Ensifer adhaerens strain isolated from a cave pool in the Wind Cave National Park.</title>
        <authorList>
            <person name="Eng W.W.H."/>
            <person name="Gan H.M."/>
            <person name="Barton H.A."/>
            <person name="Savka M.A."/>
        </authorList>
    </citation>
    <scope>NUCLEOTIDE SEQUENCE [LARGE SCALE GENOMIC DNA]</scope>
    <source>
        <strain evidence="2">SD006</strain>
    </source>
</reference>